<gene>
    <name evidence="2" type="ORF">ANE_LOCUS14846</name>
</gene>
<dbReference type="CDD" id="cd00303">
    <property type="entry name" value="retropepsin_like"/>
    <property type="match status" value="1"/>
</dbReference>
<reference evidence="2" key="1">
    <citation type="submission" date="2019-07" db="EMBL/GenBank/DDBJ databases">
        <authorList>
            <person name="Dittberner H."/>
        </authorList>
    </citation>
    <scope>NUCLEOTIDE SEQUENCE [LARGE SCALE GENOMIC DNA]</scope>
</reference>
<sequence length="131" mass="14470">MKRTLIDNGSSTNILFMEAFKGLGLKEEELTRKSTSLIGFSGEVKQTVGEVTLPVYTGGVNRQTKFLIVDCASAYNAIMGCPWILEMGAVPSTLHQVIKFPTPWGIKEIRGQQENSRSRYQTTLKGKASQL</sequence>
<dbReference type="Proteomes" id="UP000489600">
    <property type="component" value="Unassembled WGS sequence"/>
</dbReference>
<keyword evidence="3" id="KW-1185">Reference proteome</keyword>
<evidence type="ECO:0000313" key="2">
    <source>
        <dbReference type="EMBL" id="VVB04402.1"/>
    </source>
</evidence>
<feature type="region of interest" description="Disordered" evidence="1">
    <location>
        <begin position="112"/>
        <end position="131"/>
    </location>
</feature>
<dbReference type="InterPro" id="IPR021109">
    <property type="entry name" value="Peptidase_aspartic_dom_sf"/>
</dbReference>
<accession>A0A565BSQ2</accession>
<dbReference type="EMBL" id="CABITT030000005">
    <property type="protein sequence ID" value="VVB04402.1"/>
    <property type="molecule type" value="Genomic_DNA"/>
</dbReference>
<dbReference type="PANTHER" id="PTHR33240">
    <property type="entry name" value="OS08G0508500 PROTEIN"/>
    <property type="match status" value="1"/>
</dbReference>
<evidence type="ECO:0000313" key="3">
    <source>
        <dbReference type="Proteomes" id="UP000489600"/>
    </source>
</evidence>
<dbReference type="PANTHER" id="PTHR33240:SF8">
    <property type="entry name" value="OS03G0439900 PROTEIN"/>
    <property type="match status" value="1"/>
</dbReference>
<evidence type="ECO:0008006" key="4">
    <source>
        <dbReference type="Google" id="ProtNLM"/>
    </source>
</evidence>
<proteinExistence type="predicted"/>
<organism evidence="2 3">
    <name type="scientific">Arabis nemorensis</name>
    <dbReference type="NCBI Taxonomy" id="586526"/>
    <lineage>
        <taxon>Eukaryota</taxon>
        <taxon>Viridiplantae</taxon>
        <taxon>Streptophyta</taxon>
        <taxon>Embryophyta</taxon>
        <taxon>Tracheophyta</taxon>
        <taxon>Spermatophyta</taxon>
        <taxon>Magnoliopsida</taxon>
        <taxon>eudicotyledons</taxon>
        <taxon>Gunneridae</taxon>
        <taxon>Pentapetalae</taxon>
        <taxon>rosids</taxon>
        <taxon>malvids</taxon>
        <taxon>Brassicales</taxon>
        <taxon>Brassicaceae</taxon>
        <taxon>Arabideae</taxon>
        <taxon>Arabis</taxon>
    </lineage>
</organism>
<dbReference type="SUPFAM" id="SSF50630">
    <property type="entry name" value="Acid proteases"/>
    <property type="match status" value="1"/>
</dbReference>
<comment type="caution">
    <text evidence="2">The sequence shown here is derived from an EMBL/GenBank/DDBJ whole genome shotgun (WGS) entry which is preliminary data.</text>
</comment>
<evidence type="ECO:0000256" key="1">
    <source>
        <dbReference type="SAM" id="MobiDB-lite"/>
    </source>
</evidence>
<protein>
    <recommendedName>
        <fullName evidence="4">Peptidase A2 domain-containing protein</fullName>
    </recommendedName>
</protein>
<name>A0A565BSQ2_9BRAS</name>
<dbReference type="Gene3D" id="2.40.70.10">
    <property type="entry name" value="Acid Proteases"/>
    <property type="match status" value="1"/>
</dbReference>
<dbReference type="AlphaFoldDB" id="A0A565BSQ2"/>
<dbReference type="OrthoDB" id="1738169at2759"/>